<dbReference type="Proteomes" id="UP000789860">
    <property type="component" value="Unassembled WGS sequence"/>
</dbReference>
<feature type="non-terminal residue" evidence="1">
    <location>
        <position position="1"/>
    </location>
</feature>
<feature type="non-terminal residue" evidence="1">
    <location>
        <position position="77"/>
    </location>
</feature>
<organism evidence="1 2">
    <name type="scientific">Scutellospora calospora</name>
    <dbReference type="NCBI Taxonomy" id="85575"/>
    <lineage>
        <taxon>Eukaryota</taxon>
        <taxon>Fungi</taxon>
        <taxon>Fungi incertae sedis</taxon>
        <taxon>Mucoromycota</taxon>
        <taxon>Glomeromycotina</taxon>
        <taxon>Glomeromycetes</taxon>
        <taxon>Diversisporales</taxon>
        <taxon>Gigasporaceae</taxon>
        <taxon>Scutellospora</taxon>
    </lineage>
</organism>
<keyword evidence="2" id="KW-1185">Reference proteome</keyword>
<evidence type="ECO:0000313" key="2">
    <source>
        <dbReference type="Proteomes" id="UP000789860"/>
    </source>
</evidence>
<dbReference type="EMBL" id="CAJVPM010029704">
    <property type="protein sequence ID" value="CAG8674273.1"/>
    <property type="molecule type" value="Genomic_DNA"/>
</dbReference>
<proteinExistence type="predicted"/>
<gene>
    <name evidence="1" type="ORF">SCALOS_LOCUS9491</name>
</gene>
<reference evidence="1" key="1">
    <citation type="submission" date="2021-06" db="EMBL/GenBank/DDBJ databases">
        <authorList>
            <person name="Kallberg Y."/>
            <person name="Tangrot J."/>
            <person name="Rosling A."/>
        </authorList>
    </citation>
    <scope>NUCLEOTIDE SEQUENCE</scope>
    <source>
        <strain evidence="1">AU212A</strain>
    </source>
</reference>
<accession>A0ACA9NTD0</accession>
<sequence length="77" mass="8681">LPVKKKDKLLENTISSKLYFVDLPHLGQKLSFEITVGMNGRVWMSSDSIKNISLVYGVLKQAETLNNDECKNLISNL</sequence>
<comment type="caution">
    <text evidence="1">The sequence shown here is derived from an EMBL/GenBank/DDBJ whole genome shotgun (WGS) entry which is preliminary data.</text>
</comment>
<evidence type="ECO:0000313" key="1">
    <source>
        <dbReference type="EMBL" id="CAG8674273.1"/>
    </source>
</evidence>
<name>A0ACA9NTD0_9GLOM</name>
<protein>
    <submittedName>
        <fullName evidence="1">6791_t:CDS:1</fullName>
    </submittedName>
</protein>